<sequence>MAVKRIIPRYTKKYRKCLNCCQAIEKPLKDDEIYTCIKCGQQHLVDVYKDCIALTAVEYAEFRRRPATMLTHEQRQAIRRLIAKADARDTEAVAWINKYQPWLEELAAMPDEQIEAELNIMPEEMRRRVLMYFESRKK</sequence>
<dbReference type="EMBL" id="VUMI01000014">
    <property type="protein sequence ID" value="MSS88646.1"/>
    <property type="molecule type" value="Genomic_DNA"/>
</dbReference>
<comment type="caution">
    <text evidence="1">The sequence shown here is derived from an EMBL/GenBank/DDBJ whole genome shotgun (WGS) entry which is preliminary data.</text>
</comment>
<dbReference type="RefSeq" id="WP_154464514.1">
    <property type="nucleotide sequence ID" value="NZ_VUMI01000014.1"/>
</dbReference>
<gene>
    <name evidence="1" type="ORF">FYJ45_10160</name>
</gene>
<dbReference type="GeneID" id="86053418"/>
<name>A0A6N7W057_9FIRM</name>
<dbReference type="Proteomes" id="UP000436047">
    <property type="component" value="Unassembled WGS sequence"/>
</dbReference>
<organism evidence="1 2">
    <name type="scientific">Eisenbergiella porci</name>
    <dbReference type="NCBI Taxonomy" id="2652274"/>
    <lineage>
        <taxon>Bacteria</taxon>
        <taxon>Bacillati</taxon>
        <taxon>Bacillota</taxon>
        <taxon>Clostridia</taxon>
        <taxon>Lachnospirales</taxon>
        <taxon>Lachnospiraceae</taxon>
        <taxon>Eisenbergiella</taxon>
    </lineage>
</organism>
<proteinExistence type="predicted"/>
<dbReference type="AlphaFoldDB" id="A0A6N7W057"/>
<protein>
    <submittedName>
        <fullName evidence="1">Uncharacterized protein</fullName>
    </submittedName>
</protein>
<evidence type="ECO:0000313" key="1">
    <source>
        <dbReference type="EMBL" id="MSS88646.1"/>
    </source>
</evidence>
<accession>A0A6N7W057</accession>
<reference evidence="1 2" key="1">
    <citation type="submission" date="2019-08" db="EMBL/GenBank/DDBJ databases">
        <title>In-depth cultivation of the pig gut microbiome towards novel bacterial diversity and tailored functional studies.</title>
        <authorList>
            <person name="Wylensek D."/>
            <person name="Hitch T.C.A."/>
            <person name="Clavel T."/>
        </authorList>
    </citation>
    <scope>NUCLEOTIDE SEQUENCE [LARGE SCALE GENOMIC DNA]</scope>
    <source>
        <strain evidence="1 2">WCA-389-WT-23B</strain>
    </source>
</reference>
<evidence type="ECO:0000313" key="2">
    <source>
        <dbReference type="Proteomes" id="UP000436047"/>
    </source>
</evidence>
<keyword evidence="2" id="KW-1185">Reference proteome</keyword>